<dbReference type="Proteomes" id="UP001501676">
    <property type="component" value="Unassembled WGS sequence"/>
</dbReference>
<protein>
    <submittedName>
        <fullName evidence="2">MBL fold metallo-hydrolase</fullName>
    </submittedName>
</protein>
<dbReference type="Pfam" id="PF00753">
    <property type="entry name" value="Lactamase_B"/>
    <property type="match status" value="1"/>
</dbReference>
<proteinExistence type="predicted"/>
<dbReference type="InterPro" id="IPR050662">
    <property type="entry name" value="Sec-metab_biosynth-thioest"/>
</dbReference>
<reference evidence="3" key="1">
    <citation type="journal article" date="2019" name="Int. J. Syst. Evol. Microbiol.">
        <title>The Global Catalogue of Microorganisms (GCM) 10K type strain sequencing project: providing services to taxonomists for standard genome sequencing and annotation.</title>
        <authorList>
            <consortium name="The Broad Institute Genomics Platform"/>
            <consortium name="The Broad Institute Genome Sequencing Center for Infectious Disease"/>
            <person name="Wu L."/>
            <person name="Ma J."/>
        </authorList>
    </citation>
    <scope>NUCLEOTIDE SEQUENCE [LARGE SCALE GENOMIC DNA]</scope>
    <source>
        <strain evidence="3">JCM 9458</strain>
    </source>
</reference>
<dbReference type="SUPFAM" id="SSF56281">
    <property type="entry name" value="Metallo-hydrolase/oxidoreductase"/>
    <property type="match status" value="1"/>
</dbReference>
<dbReference type="PANTHER" id="PTHR23131">
    <property type="entry name" value="ENDORIBONUCLEASE LACTB2"/>
    <property type="match status" value="1"/>
</dbReference>
<dbReference type="EMBL" id="BAAAYN010000011">
    <property type="protein sequence ID" value="GAA3385029.1"/>
    <property type="molecule type" value="Genomic_DNA"/>
</dbReference>
<dbReference type="SMART" id="SM00849">
    <property type="entry name" value="Lactamase_B"/>
    <property type="match status" value="1"/>
</dbReference>
<keyword evidence="3" id="KW-1185">Reference proteome</keyword>
<organism evidence="2 3">
    <name type="scientific">Cryptosporangium minutisporangium</name>
    <dbReference type="NCBI Taxonomy" id="113569"/>
    <lineage>
        <taxon>Bacteria</taxon>
        <taxon>Bacillati</taxon>
        <taxon>Actinomycetota</taxon>
        <taxon>Actinomycetes</taxon>
        <taxon>Cryptosporangiales</taxon>
        <taxon>Cryptosporangiaceae</taxon>
        <taxon>Cryptosporangium</taxon>
    </lineage>
</organism>
<dbReference type="RefSeq" id="WP_345727440.1">
    <property type="nucleotide sequence ID" value="NZ_BAAAYN010000011.1"/>
</dbReference>
<accession>A0ABP6ST90</accession>
<dbReference type="InterPro" id="IPR036388">
    <property type="entry name" value="WH-like_DNA-bd_sf"/>
</dbReference>
<evidence type="ECO:0000313" key="3">
    <source>
        <dbReference type="Proteomes" id="UP001501676"/>
    </source>
</evidence>
<comment type="caution">
    <text evidence="2">The sequence shown here is derived from an EMBL/GenBank/DDBJ whole genome shotgun (WGS) entry which is preliminary data.</text>
</comment>
<evidence type="ECO:0000259" key="1">
    <source>
        <dbReference type="SMART" id="SM00849"/>
    </source>
</evidence>
<dbReference type="Gene3D" id="1.10.10.10">
    <property type="entry name" value="Winged helix-like DNA-binding domain superfamily/Winged helix DNA-binding domain"/>
    <property type="match status" value="1"/>
</dbReference>
<dbReference type="InterPro" id="IPR036866">
    <property type="entry name" value="RibonucZ/Hydroxyglut_hydro"/>
</dbReference>
<dbReference type="PANTHER" id="PTHR23131:SF4">
    <property type="entry name" value="METALLO-BETA-LACTAMASE SUPERFAMILY POTEIN"/>
    <property type="match status" value="1"/>
</dbReference>
<evidence type="ECO:0000313" key="2">
    <source>
        <dbReference type="EMBL" id="GAA3385029.1"/>
    </source>
</evidence>
<feature type="domain" description="Metallo-beta-lactamase" evidence="1">
    <location>
        <begin position="52"/>
        <end position="264"/>
    </location>
</feature>
<dbReference type="Gene3D" id="3.60.15.10">
    <property type="entry name" value="Ribonuclease Z/Hydroxyacylglutathione hydrolase-like"/>
    <property type="match status" value="1"/>
</dbReference>
<gene>
    <name evidence="2" type="ORF">GCM10020369_16960</name>
</gene>
<name>A0ABP6ST90_9ACTN</name>
<dbReference type="InterPro" id="IPR001279">
    <property type="entry name" value="Metallo-B-lactamas"/>
</dbReference>
<sequence length="355" mass="39248">MTETTTSAGDAIRVTGTAQQQAWRDRVLPPVERVRPGLWSIPTAFPDNPLRYVLSYLIETRAGLALVDTGWPSEQAWQALVDGVRETGHELADVDAVIVTHFHGDHFGLAGRVREASGARVAMHRLDATVLRTFESLGDFVDTDREWLRRRGVPEPELAEMLPPVDAEGPLWEQGQVDVLLEDGDLPMGTGTPLRVVWTPGHTPGHICLVHSDHDVLLTGDHVLPRISPNISPSPLGDEDTLGEFLDSLALIGDLDVAEVLPAHEYRFSGLPARVRQLRRHHEQRLAEILAVLDAGNGPTTLEVAGRLTWSRPWEQNRGFIRRAAIGETYAHLVHLTRRGLITPGNGPDDAWRRV</sequence>